<dbReference type="OrthoDB" id="9991541at2"/>
<name>A0A1I3JNK3_9PSED</name>
<organism evidence="1 2">
    <name type="scientific">Pseudomonas guineae</name>
    <dbReference type="NCBI Taxonomy" id="425504"/>
    <lineage>
        <taxon>Bacteria</taxon>
        <taxon>Pseudomonadati</taxon>
        <taxon>Pseudomonadota</taxon>
        <taxon>Gammaproteobacteria</taxon>
        <taxon>Pseudomonadales</taxon>
        <taxon>Pseudomonadaceae</taxon>
        <taxon>Pseudomonas</taxon>
    </lineage>
</organism>
<protein>
    <submittedName>
        <fullName evidence="1">Uncharacterized protein</fullName>
    </submittedName>
</protein>
<dbReference type="AlphaFoldDB" id="A0A1I3JNK3"/>
<evidence type="ECO:0000313" key="2">
    <source>
        <dbReference type="Proteomes" id="UP000243606"/>
    </source>
</evidence>
<dbReference type="Proteomes" id="UP000243606">
    <property type="component" value="Unassembled WGS sequence"/>
</dbReference>
<keyword evidence="2" id="KW-1185">Reference proteome</keyword>
<gene>
    <name evidence="1" type="ORF">SAMN05216206_2552</name>
</gene>
<evidence type="ECO:0000313" key="1">
    <source>
        <dbReference type="EMBL" id="SFI61578.1"/>
    </source>
</evidence>
<proteinExistence type="predicted"/>
<accession>A0A1I3JNK3</accession>
<sequence>MPRLINHKNVTVNHILYEDLAELFHNWGGIGEGEPNDTGYTPKVLIGYKNQLAALIAHQSTLDEQIRAEQLNKFLPSRERNELGERYLNALKKARDIWMEMENDDQHALTKCMSEIDSGHAIIDEIGLEPLLTSFRLTQDIAPWRSAALRQRKHERWGLDTEMLDLLVGAAQRWIEFEAPEKSAKIDPTLYAVMYIAEQCQTYGIDPSPTTTSRFTEIVDTYFRHTKVGGDTSERSSYTDIIRKANLSLKKSPNPCLTADPSWFETRLKLDDSN</sequence>
<dbReference type="RefSeq" id="WP_090242471.1">
    <property type="nucleotide sequence ID" value="NZ_FOQL01000003.1"/>
</dbReference>
<reference evidence="2" key="1">
    <citation type="submission" date="2016-10" db="EMBL/GenBank/DDBJ databases">
        <authorList>
            <person name="Varghese N."/>
            <person name="Submissions S."/>
        </authorList>
    </citation>
    <scope>NUCLEOTIDE SEQUENCE [LARGE SCALE GENOMIC DNA]</scope>
    <source>
        <strain evidence="2">LMG 24016</strain>
    </source>
</reference>
<dbReference type="EMBL" id="FOQL01000003">
    <property type="protein sequence ID" value="SFI61578.1"/>
    <property type="molecule type" value="Genomic_DNA"/>
</dbReference>